<dbReference type="SUPFAM" id="SSF51182">
    <property type="entry name" value="RmlC-like cupins"/>
    <property type="match status" value="1"/>
</dbReference>
<evidence type="ECO:0000256" key="1">
    <source>
        <dbReference type="SAM" id="MobiDB-lite"/>
    </source>
</evidence>
<evidence type="ECO:0000313" key="3">
    <source>
        <dbReference type="EMBL" id="GER90292.1"/>
    </source>
</evidence>
<dbReference type="RefSeq" id="WP_198925414.1">
    <property type="nucleotide sequence ID" value="NZ_BKZW01000002.1"/>
</dbReference>
<keyword evidence="4" id="KW-1185">Reference proteome</keyword>
<feature type="domain" description="Cupin type-2" evidence="2">
    <location>
        <begin position="38"/>
        <end position="108"/>
    </location>
</feature>
<protein>
    <recommendedName>
        <fullName evidence="2">Cupin type-2 domain-containing protein</fullName>
    </recommendedName>
</protein>
<dbReference type="PANTHER" id="PTHR36114">
    <property type="entry name" value="16.7 KDA PROTEIN IN WHIE LOCUS"/>
    <property type="match status" value="1"/>
</dbReference>
<feature type="region of interest" description="Disordered" evidence="1">
    <location>
        <begin position="150"/>
        <end position="184"/>
    </location>
</feature>
<dbReference type="AlphaFoldDB" id="A0A5J4KT12"/>
<name>A0A5J4KT12_9CHLR</name>
<organism evidence="3 4">
    <name type="scientific">Dictyobacter vulcani</name>
    <dbReference type="NCBI Taxonomy" id="2607529"/>
    <lineage>
        <taxon>Bacteria</taxon>
        <taxon>Bacillati</taxon>
        <taxon>Chloroflexota</taxon>
        <taxon>Ktedonobacteria</taxon>
        <taxon>Ktedonobacterales</taxon>
        <taxon>Dictyobacteraceae</taxon>
        <taxon>Dictyobacter</taxon>
    </lineage>
</organism>
<feature type="compositionally biased region" description="Polar residues" evidence="1">
    <location>
        <begin position="164"/>
        <end position="177"/>
    </location>
</feature>
<comment type="caution">
    <text evidence="3">The sequence shown here is derived from an EMBL/GenBank/DDBJ whole genome shotgun (WGS) entry which is preliminary data.</text>
</comment>
<dbReference type="PANTHER" id="PTHR36114:SF1">
    <property type="entry name" value="16.7 KDA PROTEIN IN WHIE LOCUS"/>
    <property type="match status" value="1"/>
</dbReference>
<dbReference type="InterPro" id="IPR011051">
    <property type="entry name" value="RmlC_Cupin_sf"/>
</dbReference>
<proteinExistence type="predicted"/>
<dbReference type="InterPro" id="IPR014710">
    <property type="entry name" value="RmlC-like_jellyroll"/>
</dbReference>
<dbReference type="InterPro" id="IPR013096">
    <property type="entry name" value="Cupin_2"/>
</dbReference>
<dbReference type="InterPro" id="IPR052044">
    <property type="entry name" value="PKS_Associated_Protein"/>
</dbReference>
<evidence type="ECO:0000259" key="2">
    <source>
        <dbReference type="Pfam" id="PF07883"/>
    </source>
</evidence>
<reference evidence="3 4" key="1">
    <citation type="submission" date="2019-10" db="EMBL/GenBank/DDBJ databases">
        <title>Dictyobacter vulcani sp. nov., within the class Ktedonobacteria, isolated from soil of volcanic Mt. Zao.</title>
        <authorList>
            <person name="Zheng Y."/>
            <person name="Wang C.M."/>
            <person name="Sakai Y."/>
            <person name="Abe K."/>
            <person name="Yokota A."/>
            <person name="Yabe S."/>
        </authorList>
    </citation>
    <scope>NUCLEOTIDE SEQUENCE [LARGE SCALE GENOMIC DNA]</scope>
    <source>
        <strain evidence="3 4">W12</strain>
    </source>
</reference>
<sequence length="184" mass="20527">MTQPINPNRVPTQTFDWGIIKWLVKPEYTLGTGLTFGEVILLPGKRHERHNHIESEEILYVLSGTGEQMIDDDDPFDIKPGDTIYVPIGMYHSTLNTGWEPLRLLVTYNPAGAERALESAPTSKNYQQANARHSIANPPRPLLLLASDKQVAATPTRLTEEPQRTGSAGRQYFSVSETLREGST</sequence>
<dbReference type="Gene3D" id="2.60.120.10">
    <property type="entry name" value="Jelly Rolls"/>
    <property type="match status" value="1"/>
</dbReference>
<accession>A0A5J4KT12</accession>
<dbReference type="Proteomes" id="UP000326912">
    <property type="component" value="Unassembled WGS sequence"/>
</dbReference>
<dbReference type="EMBL" id="BKZW01000002">
    <property type="protein sequence ID" value="GER90292.1"/>
    <property type="molecule type" value="Genomic_DNA"/>
</dbReference>
<gene>
    <name evidence="3" type="ORF">KDW_44540</name>
</gene>
<evidence type="ECO:0000313" key="4">
    <source>
        <dbReference type="Proteomes" id="UP000326912"/>
    </source>
</evidence>
<dbReference type="Pfam" id="PF07883">
    <property type="entry name" value="Cupin_2"/>
    <property type="match status" value="1"/>
</dbReference>